<dbReference type="Proteomes" id="UP000004849">
    <property type="component" value="Unassembled WGS sequence"/>
</dbReference>
<evidence type="ECO:0000313" key="2">
    <source>
        <dbReference type="Proteomes" id="UP000004849"/>
    </source>
</evidence>
<dbReference type="EMBL" id="ABWZ01000029">
    <property type="protein sequence ID" value="EEB25939.1"/>
    <property type="molecule type" value="Genomic_DNA"/>
</dbReference>
<name>B6VWE7_9BACT</name>
<dbReference type="AlphaFoldDB" id="B6VWE7"/>
<dbReference type="HOGENOM" id="CLU_1033091_0_0_10"/>
<evidence type="ECO:0000313" key="1">
    <source>
        <dbReference type="EMBL" id="EEB25939.1"/>
    </source>
</evidence>
<accession>B6VWE7</accession>
<sequence length="269" mass="31871">MLPKYEEAVGQPDYIKSKSIMTEDEILKVVKNIDEICCFIANENYEGYYDADNVYAFLYPVRIAEDCYPNIMTRMRIVLNKWGENWRMQKVQKDTEDYMYYCLPIKDDTLCEMTERKYVSVDASTFLLVNFNAFACSTEIIRTKRNQNEIELDVRSFDLKLLSKWYEVNRKPQRIFNLNPKHGENGKGAHPSNNGQKVSILMCCKEEATRLLYKAIGEDPKTLYYFDKQCSQYIEFKRESENIYHGFHLDAEDERRVPRHIKTIIDKLC</sequence>
<gene>
    <name evidence="1" type="ORF">BACDOR_01470</name>
</gene>
<protein>
    <submittedName>
        <fullName evidence="1">Uncharacterized protein</fullName>
    </submittedName>
</protein>
<organism evidence="1 2">
    <name type="scientific">Phocaeicola dorei DSM 17855</name>
    <dbReference type="NCBI Taxonomy" id="483217"/>
    <lineage>
        <taxon>Bacteria</taxon>
        <taxon>Pseudomonadati</taxon>
        <taxon>Bacteroidota</taxon>
        <taxon>Bacteroidia</taxon>
        <taxon>Bacteroidales</taxon>
        <taxon>Bacteroidaceae</taxon>
        <taxon>Phocaeicola</taxon>
    </lineage>
</organism>
<proteinExistence type="predicted"/>
<reference evidence="1 2" key="1">
    <citation type="submission" date="2008-10" db="EMBL/GenBank/DDBJ databases">
        <title>Draft genome sequence of Bacteroides dorei (DSM 17855).</title>
        <authorList>
            <person name="Sudarsanam P."/>
            <person name="Ley R."/>
            <person name="Guruge J."/>
            <person name="Turnbaugh P.J."/>
            <person name="Mahowald M."/>
            <person name="Liep D."/>
            <person name="Gordon J."/>
        </authorList>
    </citation>
    <scope>NUCLEOTIDE SEQUENCE [LARGE SCALE GENOMIC DNA]</scope>
    <source>
        <strain evidence="1 2">DSM 17855</strain>
    </source>
</reference>
<reference evidence="1 2" key="2">
    <citation type="submission" date="2008-10" db="EMBL/GenBank/DDBJ databases">
        <authorList>
            <person name="Fulton L."/>
            <person name="Clifton S."/>
            <person name="Fulton B."/>
            <person name="Xu J."/>
            <person name="Minx P."/>
            <person name="Pepin K.H."/>
            <person name="Johnson M."/>
            <person name="Thiruvilangam P."/>
            <person name="Bhonagiri V."/>
            <person name="Nash W.E."/>
            <person name="Mardis E.R."/>
            <person name="Wilson R.K."/>
        </authorList>
    </citation>
    <scope>NUCLEOTIDE SEQUENCE [LARGE SCALE GENOMIC DNA]</scope>
    <source>
        <strain evidence="1 2">DSM 17855</strain>
    </source>
</reference>